<comment type="similarity">
    <text evidence="2">Belongs to the WD repeat DCAF13/WDSOF1 family.</text>
</comment>
<dbReference type="InterPro" id="IPR036322">
    <property type="entry name" value="WD40_repeat_dom_sf"/>
</dbReference>
<dbReference type="Pfam" id="PF04158">
    <property type="entry name" value="Sof1"/>
    <property type="match status" value="1"/>
</dbReference>
<keyword evidence="6" id="KW-0687">Ribonucleoprotein</keyword>
<keyword evidence="4" id="KW-0677">Repeat</keyword>
<dbReference type="PRINTS" id="PR00320">
    <property type="entry name" value="GPROTEINBRPT"/>
</dbReference>
<evidence type="ECO:0000256" key="1">
    <source>
        <dbReference type="ARBA" id="ARBA00004604"/>
    </source>
</evidence>
<evidence type="ECO:0000256" key="8">
    <source>
        <dbReference type="SAM" id="MobiDB-lite"/>
    </source>
</evidence>
<feature type="repeat" description="WD" evidence="7">
    <location>
        <begin position="331"/>
        <end position="360"/>
    </location>
</feature>
<dbReference type="SMART" id="SM00320">
    <property type="entry name" value="WD40"/>
    <property type="match status" value="7"/>
</dbReference>
<dbReference type="SUPFAM" id="SSF50978">
    <property type="entry name" value="WD40 repeat-like"/>
    <property type="match status" value="1"/>
</dbReference>
<dbReference type="InterPro" id="IPR007287">
    <property type="entry name" value="Sof1"/>
</dbReference>
<dbReference type="GO" id="GO:0032040">
    <property type="term" value="C:small-subunit processome"/>
    <property type="evidence" value="ECO:0007669"/>
    <property type="project" value="TreeGrafter"/>
</dbReference>
<gene>
    <name evidence="10" type="ORF">P8C59_006361</name>
</gene>
<feature type="region of interest" description="Disordered" evidence="8">
    <location>
        <begin position="413"/>
        <end position="436"/>
    </location>
</feature>
<evidence type="ECO:0000256" key="2">
    <source>
        <dbReference type="ARBA" id="ARBA00005649"/>
    </source>
</evidence>
<dbReference type="InterPro" id="IPR001680">
    <property type="entry name" value="WD40_rpt"/>
</dbReference>
<evidence type="ECO:0000256" key="4">
    <source>
        <dbReference type="ARBA" id="ARBA00022737"/>
    </source>
</evidence>
<reference evidence="10" key="1">
    <citation type="journal article" date="2023" name="Mol. Plant Microbe Interact.">
        <title>Elucidating the Obligate Nature and Biological Capacity of an Invasive Fungal Corn Pathogen.</title>
        <authorList>
            <person name="MacCready J.S."/>
            <person name="Roggenkamp E.M."/>
            <person name="Gdanetz K."/>
            <person name="Chilvers M.I."/>
        </authorList>
    </citation>
    <scope>NUCLEOTIDE SEQUENCE</scope>
    <source>
        <strain evidence="10">PM02</strain>
    </source>
</reference>
<evidence type="ECO:0000313" key="10">
    <source>
        <dbReference type="EMBL" id="KAK2071980.1"/>
    </source>
</evidence>
<dbReference type="GO" id="GO:0000462">
    <property type="term" value="P:maturation of SSU-rRNA from tricistronic rRNA transcript (SSU-rRNA, 5.8S rRNA, LSU-rRNA)"/>
    <property type="evidence" value="ECO:0007669"/>
    <property type="project" value="TreeGrafter"/>
</dbReference>
<dbReference type="Pfam" id="PF00400">
    <property type="entry name" value="WD40"/>
    <property type="match status" value="4"/>
</dbReference>
<keyword evidence="11" id="KW-1185">Reference proteome</keyword>
<feature type="compositionally biased region" description="Polar residues" evidence="8">
    <location>
        <begin position="1"/>
        <end position="12"/>
    </location>
</feature>
<dbReference type="AlphaFoldDB" id="A0AAD9I7D4"/>
<evidence type="ECO:0000256" key="5">
    <source>
        <dbReference type="ARBA" id="ARBA00023242"/>
    </source>
</evidence>
<dbReference type="InterPro" id="IPR015943">
    <property type="entry name" value="WD40/YVTN_repeat-like_dom_sf"/>
</dbReference>
<evidence type="ECO:0000256" key="3">
    <source>
        <dbReference type="ARBA" id="ARBA00022574"/>
    </source>
</evidence>
<evidence type="ECO:0000256" key="6">
    <source>
        <dbReference type="ARBA" id="ARBA00023274"/>
    </source>
</evidence>
<proteinExistence type="inferred from homology"/>
<dbReference type="PANTHER" id="PTHR22851">
    <property type="entry name" value="U3 SMALL NUCLEOLAR RNA U3 SNORNA ASSOCIATED PROTEIN"/>
    <property type="match status" value="1"/>
</dbReference>
<dbReference type="EMBL" id="JAQQPM010000005">
    <property type="protein sequence ID" value="KAK2071980.1"/>
    <property type="molecule type" value="Genomic_DNA"/>
</dbReference>
<evidence type="ECO:0000313" key="11">
    <source>
        <dbReference type="Proteomes" id="UP001217918"/>
    </source>
</evidence>
<evidence type="ECO:0000256" key="7">
    <source>
        <dbReference type="PROSITE-ProRule" id="PRU00221"/>
    </source>
</evidence>
<dbReference type="Proteomes" id="UP001217918">
    <property type="component" value="Unassembled WGS sequence"/>
</dbReference>
<feature type="region of interest" description="Disordered" evidence="8">
    <location>
        <begin position="1"/>
        <end position="26"/>
    </location>
</feature>
<dbReference type="PROSITE" id="PS50082">
    <property type="entry name" value="WD_REPEATS_2"/>
    <property type="match status" value="3"/>
</dbReference>
<dbReference type="PANTHER" id="PTHR22851:SF0">
    <property type="entry name" value="DDB1- AND CUL4-ASSOCIATED FACTOR 13"/>
    <property type="match status" value="1"/>
</dbReference>
<sequence>MKIKTLTRTPHQNPGAAAKQERNLRPEAHPFERAREYKRALNAVKLERLFAAPFIGQLGRGHVEGVYSMAKDPNSLKHFASGSGDGVVKVWDLTSRDEVFQTSAHQTQVKGLSWTHDQKLLSCGADRYLKLYDPYNTESGAAPISHWTSESGLNAISMHRTQNAVAAAASGYISIYNLDRQSAAPERIQWPNSTDTVTDVAINQLETSLLASTATDRSIIIADLRTSMPVHKTILKFASNRVSWNPMEAFNLAVANEDHNVYIFDVRKFSSALNILKGHVHAVMDVEWSPTGQELVTGSYDRTVRLFRRDSGHSRDIYHTKRMQRVFRTCFTPDSKYIISGSDDGNLRLWRAEASSRSGVQSARQRISLEYNKALVDRYAHMPEIRRIKNHRHVPKVVKKAGIIKKEELAALKRREENERKHSAKGQEKRRPEREKVILANEKGCFRAKEAPCL</sequence>
<keyword evidence="3 7" id="KW-0853">WD repeat</keyword>
<feature type="domain" description="Sof1-like protein" evidence="9">
    <location>
        <begin position="352"/>
        <end position="438"/>
    </location>
</feature>
<comment type="subcellular location">
    <subcellularLocation>
        <location evidence="1">Nucleus</location>
        <location evidence="1">Nucleolus</location>
    </subcellularLocation>
</comment>
<organism evidence="10 11">
    <name type="scientific">Phyllachora maydis</name>
    <dbReference type="NCBI Taxonomy" id="1825666"/>
    <lineage>
        <taxon>Eukaryota</taxon>
        <taxon>Fungi</taxon>
        <taxon>Dikarya</taxon>
        <taxon>Ascomycota</taxon>
        <taxon>Pezizomycotina</taxon>
        <taxon>Sordariomycetes</taxon>
        <taxon>Sordariomycetidae</taxon>
        <taxon>Phyllachorales</taxon>
        <taxon>Phyllachoraceae</taxon>
        <taxon>Phyllachora</taxon>
    </lineage>
</organism>
<dbReference type="PROSITE" id="PS50294">
    <property type="entry name" value="WD_REPEATS_REGION"/>
    <property type="match status" value="3"/>
</dbReference>
<protein>
    <recommendedName>
        <fullName evidence="9">Sof1-like protein domain-containing protein</fullName>
    </recommendedName>
</protein>
<comment type="caution">
    <text evidence="10">The sequence shown here is derived from an EMBL/GenBank/DDBJ whole genome shotgun (WGS) entry which is preliminary data.</text>
</comment>
<dbReference type="InterPro" id="IPR051733">
    <property type="entry name" value="WD_repeat_DCAF13/WDSOF1"/>
</dbReference>
<feature type="repeat" description="WD" evidence="7">
    <location>
        <begin position="276"/>
        <end position="317"/>
    </location>
</feature>
<keyword evidence="5" id="KW-0539">Nucleus</keyword>
<feature type="repeat" description="WD" evidence="7">
    <location>
        <begin position="59"/>
        <end position="101"/>
    </location>
</feature>
<dbReference type="InterPro" id="IPR020472">
    <property type="entry name" value="WD40_PAC1"/>
</dbReference>
<name>A0AAD9I7D4_9PEZI</name>
<evidence type="ECO:0000259" key="9">
    <source>
        <dbReference type="Pfam" id="PF04158"/>
    </source>
</evidence>
<dbReference type="Gene3D" id="2.130.10.10">
    <property type="entry name" value="YVTN repeat-like/Quinoprotein amine dehydrogenase"/>
    <property type="match status" value="2"/>
</dbReference>
<accession>A0AAD9I7D4</accession>